<dbReference type="EMBL" id="LAYC01000002">
    <property type="protein sequence ID" value="KYK56948.1"/>
    <property type="molecule type" value="Genomic_DNA"/>
</dbReference>
<evidence type="ECO:0008006" key="5">
    <source>
        <dbReference type="Google" id="ProtNLM"/>
    </source>
</evidence>
<keyword evidence="4" id="KW-1185">Reference proteome</keyword>
<feature type="region of interest" description="Disordered" evidence="1">
    <location>
        <begin position="169"/>
        <end position="202"/>
    </location>
</feature>
<reference evidence="3 4" key="1">
    <citation type="journal article" date="2016" name="Sci. Rep.">
        <title>Insights into Adaptations to a Near-Obligate Nematode Endoparasitic Lifestyle from the Finished Genome of Drechmeria coniospora.</title>
        <authorList>
            <person name="Zhang L."/>
            <person name="Zhou Z."/>
            <person name="Guo Q."/>
            <person name="Fokkens L."/>
            <person name="Miskei M."/>
            <person name="Pocsi I."/>
            <person name="Zhang W."/>
            <person name="Chen M."/>
            <person name="Wang L."/>
            <person name="Sun Y."/>
            <person name="Donzelli B.G."/>
            <person name="Gibson D.M."/>
            <person name="Nelson D.R."/>
            <person name="Luo J.G."/>
            <person name="Rep M."/>
            <person name="Liu H."/>
            <person name="Yang S."/>
            <person name="Wang J."/>
            <person name="Krasnoff S.B."/>
            <person name="Xu Y."/>
            <person name="Molnar I."/>
            <person name="Lin M."/>
        </authorList>
    </citation>
    <scope>NUCLEOTIDE SEQUENCE [LARGE SCALE GENOMIC DNA]</scope>
    <source>
        <strain evidence="3 4">ARSEF 6962</strain>
    </source>
</reference>
<dbReference type="SUPFAM" id="SSF53474">
    <property type="entry name" value="alpha/beta-Hydrolases"/>
    <property type="match status" value="1"/>
</dbReference>
<accession>A0A151GIN6</accession>
<evidence type="ECO:0000256" key="2">
    <source>
        <dbReference type="SAM" id="Phobius"/>
    </source>
</evidence>
<evidence type="ECO:0000256" key="1">
    <source>
        <dbReference type="SAM" id="MobiDB-lite"/>
    </source>
</evidence>
<feature type="compositionally biased region" description="Basic and acidic residues" evidence="1">
    <location>
        <begin position="172"/>
        <end position="190"/>
    </location>
</feature>
<feature type="transmembrane region" description="Helical" evidence="2">
    <location>
        <begin position="80"/>
        <end position="100"/>
    </location>
</feature>
<keyword evidence="2" id="KW-1133">Transmembrane helix</keyword>
<sequence length="280" mass="31906">MQQTRLGIGVVPRMQAWNTRQMAISALTSKVLTETGFGKIGLICHSQGMTEAFLSVFRAFSPAAYAGPLIGRMHFKIVRLLSPALFRIMFGIHAFIPFMMQMHRLLPPRLHGWRGYHVFSVLFDWSDARRDRGLRNRMFQFASVYVSAESMRWRLGRECFARHKRIPTTRETAQEEDRVDKASAEAEGSRADLSTDSSADNKPAGATAWYDARVPPFALWACENDELVDGKRLPRRFEKGREPYVRVVHSKVIDGYEHLDPLRAMGAIDQVLRRFGKCSG</sequence>
<dbReference type="InParanoid" id="A0A151GIN6"/>
<name>A0A151GIN6_DRECN</name>
<dbReference type="AlphaFoldDB" id="A0A151GIN6"/>
<comment type="caution">
    <text evidence="3">The sequence shown here is derived from an EMBL/GenBank/DDBJ whole genome shotgun (WGS) entry which is preliminary data.</text>
</comment>
<dbReference type="Proteomes" id="UP000076580">
    <property type="component" value="Chromosome 02"/>
</dbReference>
<keyword evidence="2" id="KW-0472">Membrane</keyword>
<dbReference type="GeneID" id="63716597"/>
<dbReference type="Gene3D" id="3.40.50.1820">
    <property type="entry name" value="alpha/beta hydrolase"/>
    <property type="match status" value="1"/>
</dbReference>
<organism evidence="3 4">
    <name type="scientific">Drechmeria coniospora</name>
    <name type="common">Nematophagous fungus</name>
    <name type="synonym">Meria coniospora</name>
    <dbReference type="NCBI Taxonomy" id="98403"/>
    <lineage>
        <taxon>Eukaryota</taxon>
        <taxon>Fungi</taxon>
        <taxon>Dikarya</taxon>
        <taxon>Ascomycota</taxon>
        <taxon>Pezizomycotina</taxon>
        <taxon>Sordariomycetes</taxon>
        <taxon>Hypocreomycetidae</taxon>
        <taxon>Hypocreales</taxon>
        <taxon>Ophiocordycipitaceae</taxon>
        <taxon>Drechmeria</taxon>
    </lineage>
</organism>
<evidence type="ECO:0000313" key="4">
    <source>
        <dbReference type="Proteomes" id="UP000076580"/>
    </source>
</evidence>
<evidence type="ECO:0000313" key="3">
    <source>
        <dbReference type="EMBL" id="KYK56948.1"/>
    </source>
</evidence>
<proteinExistence type="predicted"/>
<dbReference type="InterPro" id="IPR029058">
    <property type="entry name" value="AB_hydrolase_fold"/>
</dbReference>
<keyword evidence="2" id="KW-0812">Transmembrane</keyword>
<dbReference type="STRING" id="98403.A0A151GIN6"/>
<gene>
    <name evidence="3" type="ORF">DCS_03954</name>
</gene>
<dbReference type="RefSeq" id="XP_040656300.1">
    <property type="nucleotide sequence ID" value="XM_040801267.1"/>
</dbReference>
<protein>
    <recommendedName>
        <fullName evidence="5">AB hydrolase-1 domain-containing protein</fullName>
    </recommendedName>
</protein>